<dbReference type="PANTHER" id="PTHR21272:SF3">
    <property type="entry name" value="CATABOLIC 3-DEHYDROQUINASE"/>
    <property type="match status" value="1"/>
</dbReference>
<feature type="binding site" evidence="9">
    <location>
        <begin position="101"/>
        <end position="102"/>
    </location>
    <ligand>
        <name>substrate</name>
    </ligand>
</feature>
<dbReference type="CDD" id="cd00466">
    <property type="entry name" value="DHQase_II"/>
    <property type="match status" value="1"/>
</dbReference>
<comment type="pathway">
    <text evidence="3 9">Metabolic intermediate biosynthesis; chorismate biosynthesis; chorismate from D-erythrose 4-phosphate and phosphoenolpyruvate: step 3/7.</text>
</comment>
<evidence type="ECO:0000256" key="11">
    <source>
        <dbReference type="PIRSR" id="PIRSR001399-3"/>
    </source>
</evidence>
<dbReference type="HAMAP" id="MF_00169">
    <property type="entry name" value="AroQ"/>
    <property type="match status" value="1"/>
</dbReference>
<evidence type="ECO:0000313" key="13">
    <source>
        <dbReference type="Proteomes" id="UP000189796"/>
    </source>
</evidence>
<dbReference type="GO" id="GO:0003855">
    <property type="term" value="F:3-dehydroquinate dehydratase activity"/>
    <property type="evidence" value="ECO:0007669"/>
    <property type="project" value="UniProtKB-UniRule"/>
</dbReference>
<evidence type="ECO:0000313" key="12">
    <source>
        <dbReference type="EMBL" id="SHI10401.1"/>
    </source>
</evidence>
<dbReference type="PROSITE" id="PS01029">
    <property type="entry name" value="DEHYDROQUINASE_II"/>
    <property type="match status" value="1"/>
</dbReference>
<organism evidence="12 13">
    <name type="scientific">Bradyrhizobium erythrophlei</name>
    <dbReference type="NCBI Taxonomy" id="1437360"/>
    <lineage>
        <taxon>Bacteria</taxon>
        <taxon>Pseudomonadati</taxon>
        <taxon>Pseudomonadota</taxon>
        <taxon>Alphaproteobacteria</taxon>
        <taxon>Hyphomicrobiales</taxon>
        <taxon>Nitrobacteraceae</taxon>
        <taxon>Bradyrhizobium</taxon>
    </lineage>
</organism>
<dbReference type="PIRSF" id="PIRSF001399">
    <property type="entry name" value="DHquinase_II"/>
    <property type="match status" value="1"/>
</dbReference>
<feature type="site" description="Transition state stabilizer" evidence="9 11">
    <location>
        <position position="18"/>
    </location>
</feature>
<dbReference type="GO" id="GO:0019631">
    <property type="term" value="P:quinate catabolic process"/>
    <property type="evidence" value="ECO:0007669"/>
    <property type="project" value="TreeGrafter"/>
</dbReference>
<dbReference type="UniPathway" id="UPA00053">
    <property type="reaction ID" value="UER00086"/>
</dbReference>
<dbReference type="GO" id="GO:0008652">
    <property type="term" value="P:amino acid biosynthetic process"/>
    <property type="evidence" value="ECO:0007669"/>
    <property type="project" value="UniProtKB-KW"/>
</dbReference>
<dbReference type="NCBIfam" id="NF003807">
    <property type="entry name" value="PRK05395.1-4"/>
    <property type="match status" value="1"/>
</dbReference>
<dbReference type="InterPro" id="IPR001874">
    <property type="entry name" value="DHquinase_II"/>
</dbReference>
<comment type="caution">
    <text evidence="9">Lacks conserved residue(s) required for the propagation of feature annotation.</text>
</comment>
<comment type="similarity">
    <text evidence="4 9">Belongs to the type-II 3-dehydroquinase family.</text>
</comment>
<dbReference type="NCBIfam" id="NF003806">
    <property type="entry name" value="PRK05395.1-3"/>
    <property type="match status" value="1"/>
</dbReference>
<keyword evidence="8 9" id="KW-0456">Lyase</keyword>
<dbReference type="NCBIfam" id="TIGR01088">
    <property type="entry name" value="aroQ"/>
    <property type="match status" value="1"/>
</dbReference>
<comment type="subunit">
    <text evidence="5 9">Homododecamer.</text>
</comment>
<dbReference type="InterPro" id="IPR036441">
    <property type="entry name" value="DHquinase_II_sf"/>
</dbReference>
<dbReference type="AlphaFoldDB" id="A0A1M5YEB3"/>
<feature type="active site" description="Proton acceptor" evidence="9 10">
    <location>
        <position position="23"/>
    </location>
</feature>
<dbReference type="Pfam" id="PF01220">
    <property type="entry name" value="DHquinase_II"/>
    <property type="match status" value="1"/>
</dbReference>
<feature type="binding site" evidence="9">
    <location>
        <position position="74"/>
    </location>
    <ligand>
        <name>substrate</name>
    </ligand>
</feature>
<evidence type="ECO:0000256" key="4">
    <source>
        <dbReference type="ARBA" id="ARBA00011037"/>
    </source>
</evidence>
<keyword evidence="7 9" id="KW-0057">Aromatic amino acid biosynthesis</keyword>
<evidence type="ECO:0000256" key="10">
    <source>
        <dbReference type="PIRSR" id="PIRSR001399-1"/>
    </source>
</evidence>
<gene>
    <name evidence="9" type="primary">aroQ</name>
    <name evidence="12" type="ORF">SAMN05443248_8223</name>
</gene>
<evidence type="ECO:0000256" key="7">
    <source>
        <dbReference type="ARBA" id="ARBA00023141"/>
    </source>
</evidence>
<dbReference type="NCBIfam" id="NF003805">
    <property type="entry name" value="PRK05395.1-2"/>
    <property type="match status" value="1"/>
</dbReference>
<dbReference type="OrthoDB" id="9790793at2"/>
<feature type="active site" description="Proton donor" evidence="9 10">
    <location>
        <position position="100"/>
    </location>
</feature>
<dbReference type="InterPro" id="IPR018509">
    <property type="entry name" value="DHquinase_II_CS"/>
</dbReference>
<reference evidence="12 13" key="1">
    <citation type="submission" date="2016-11" db="EMBL/GenBank/DDBJ databases">
        <authorList>
            <person name="Jaros S."/>
            <person name="Januszkiewicz K."/>
            <person name="Wedrychowicz H."/>
        </authorList>
    </citation>
    <scope>NUCLEOTIDE SEQUENCE [LARGE SCALE GENOMIC DNA]</scope>
    <source>
        <strain evidence="12 13">GAS138</strain>
    </source>
</reference>
<comment type="function">
    <text evidence="2 9">Catalyzes a trans-dehydration via an enolate intermediate.</text>
</comment>
<evidence type="ECO:0000256" key="1">
    <source>
        <dbReference type="ARBA" id="ARBA00001864"/>
    </source>
</evidence>
<comment type="catalytic activity">
    <reaction evidence="1 9">
        <text>3-dehydroquinate = 3-dehydroshikimate + H2O</text>
        <dbReference type="Rhea" id="RHEA:21096"/>
        <dbReference type="ChEBI" id="CHEBI:15377"/>
        <dbReference type="ChEBI" id="CHEBI:16630"/>
        <dbReference type="ChEBI" id="CHEBI:32364"/>
        <dbReference type="EC" id="4.2.1.10"/>
    </reaction>
</comment>
<evidence type="ECO:0000256" key="5">
    <source>
        <dbReference type="ARBA" id="ARBA00011193"/>
    </source>
</evidence>
<evidence type="ECO:0000256" key="2">
    <source>
        <dbReference type="ARBA" id="ARBA00003924"/>
    </source>
</evidence>
<name>A0A1M5YEB3_9BRAD</name>
<dbReference type="GO" id="GO:0009073">
    <property type="term" value="P:aromatic amino acid family biosynthetic process"/>
    <property type="evidence" value="ECO:0007669"/>
    <property type="project" value="UniProtKB-KW"/>
</dbReference>
<dbReference type="PANTHER" id="PTHR21272">
    <property type="entry name" value="CATABOLIC 3-DEHYDROQUINASE"/>
    <property type="match status" value="1"/>
</dbReference>
<dbReference type="EC" id="4.2.1.10" evidence="6 9"/>
<feature type="binding site" evidence="9">
    <location>
        <position position="87"/>
    </location>
    <ligand>
        <name>substrate</name>
    </ligand>
</feature>
<evidence type="ECO:0000256" key="3">
    <source>
        <dbReference type="ARBA" id="ARBA00004902"/>
    </source>
</evidence>
<evidence type="ECO:0000256" key="6">
    <source>
        <dbReference type="ARBA" id="ARBA00012060"/>
    </source>
</evidence>
<accession>A0A1M5YEB3</accession>
<proteinExistence type="inferred from homology"/>
<sequence>MKRLMILNGPNLNLLGVREPHIYGTTTLAQIRESCEQHAKQLELSLSFHQSNHEGELVDLIQSARQTADAIIINPAGYSFTSIAILDAIKAFEGPVLEVHISNIHARDEYHRHSKISSVATGVICGLGPYGYIAAMHALAEMAKKA</sequence>
<dbReference type="SUPFAM" id="SSF52304">
    <property type="entry name" value="Type II 3-dehydroquinate dehydratase"/>
    <property type="match status" value="1"/>
</dbReference>
<dbReference type="EMBL" id="LT670817">
    <property type="protein sequence ID" value="SHI10401.1"/>
    <property type="molecule type" value="Genomic_DNA"/>
</dbReference>
<keyword evidence="9" id="KW-0028">Amino-acid biosynthesis</keyword>
<dbReference type="RefSeq" id="WP_079606277.1">
    <property type="nucleotide sequence ID" value="NZ_LT670817.1"/>
</dbReference>
<protein>
    <recommendedName>
        <fullName evidence="6 9">3-dehydroquinate dehydratase</fullName>
        <shortName evidence="9">3-dehydroquinase</shortName>
        <ecNumber evidence="6 9">4.2.1.10</ecNumber>
    </recommendedName>
    <alternativeName>
        <fullName evidence="9">Type II DHQase</fullName>
    </alternativeName>
</protein>
<evidence type="ECO:0000256" key="8">
    <source>
        <dbReference type="ARBA" id="ARBA00023239"/>
    </source>
</evidence>
<evidence type="ECO:0000256" key="9">
    <source>
        <dbReference type="HAMAP-Rule" id="MF_00169"/>
    </source>
</evidence>
<dbReference type="Gene3D" id="3.40.50.9100">
    <property type="entry name" value="Dehydroquinase, class II"/>
    <property type="match status" value="1"/>
</dbReference>
<dbReference type="GO" id="GO:0009423">
    <property type="term" value="P:chorismate biosynthetic process"/>
    <property type="evidence" value="ECO:0007669"/>
    <property type="project" value="UniProtKB-UniRule"/>
</dbReference>
<dbReference type="Proteomes" id="UP000189796">
    <property type="component" value="Chromosome I"/>
</dbReference>